<keyword evidence="1" id="KW-0472">Membrane</keyword>
<evidence type="ECO:0000313" key="3">
    <source>
        <dbReference type="Proteomes" id="UP001252186"/>
    </source>
</evidence>
<comment type="caution">
    <text evidence="2">The sequence shown here is derived from an EMBL/GenBank/DDBJ whole genome shotgun (WGS) entry which is preliminary data.</text>
</comment>
<name>A0ABU2YAK4_9FLAO</name>
<evidence type="ECO:0000313" key="2">
    <source>
        <dbReference type="EMBL" id="MDT0554098.1"/>
    </source>
</evidence>
<gene>
    <name evidence="2" type="ORF">RM519_12630</name>
</gene>
<sequence length="240" mass="28452">MQNKTGKYFKYAIGEIVLVVIGILIALQINNWNSHRINTNRNHVLLKKLSKELDLNIDRSSILDIGGKYVGLEERYIYADSVSKLLDKNKVSNNLDYVIREYIFFVIHFNINTAVYEELKNTGSLYSLASDNLVTEIQRYYQLCERESFYNLEYSKDVITLRDKCFDGWYDFVYWHKKNPEEAFKRHPWINNPTSNEYIEFRQFIEAVRWHSELISNKLKGIIQESEELKKLISSELNVL</sequence>
<keyword evidence="1" id="KW-0812">Transmembrane</keyword>
<organism evidence="2 3">
    <name type="scientific">Urechidicola vernalis</name>
    <dbReference type="NCBI Taxonomy" id="3075600"/>
    <lineage>
        <taxon>Bacteria</taxon>
        <taxon>Pseudomonadati</taxon>
        <taxon>Bacteroidota</taxon>
        <taxon>Flavobacteriia</taxon>
        <taxon>Flavobacteriales</taxon>
        <taxon>Flavobacteriaceae</taxon>
        <taxon>Urechidicola</taxon>
    </lineage>
</organism>
<protein>
    <submittedName>
        <fullName evidence="2">Uncharacterized protein</fullName>
    </submittedName>
</protein>
<keyword evidence="1" id="KW-1133">Transmembrane helix</keyword>
<dbReference type="Proteomes" id="UP001252186">
    <property type="component" value="Unassembled WGS sequence"/>
</dbReference>
<evidence type="ECO:0000256" key="1">
    <source>
        <dbReference type="SAM" id="Phobius"/>
    </source>
</evidence>
<reference evidence="2 3" key="1">
    <citation type="submission" date="2023-09" db="EMBL/GenBank/DDBJ databases">
        <authorList>
            <person name="Rey-Velasco X."/>
        </authorList>
    </citation>
    <scope>NUCLEOTIDE SEQUENCE [LARGE SCALE GENOMIC DNA]</scope>
    <source>
        <strain evidence="2 3">P050</strain>
    </source>
</reference>
<accession>A0ABU2YAK4</accession>
<feature type="transmembrane region" description="Helical" evidence="1">
    <location>
        <begin position="12"/>
        <end position="32"/>
    </location>
</feature>
<dbReference type="EMBL" id="JAVRHV010000007">
    <property type="protein sequence ID" value="MDT0554098.1"/>
    <property type="molecule type" value="Genomic_DNA"/>
</dbReference>
<proteinExistence type="predicted"/>
<keyword evidence="3" id="KW-1185">Reference proteome</keyword>